<evidence type="ECO:0000256" key="3">
    <source>
        <dbReference type="ARBA" id="ARBA00022448"/>
    </source>
</evidence>
<dbReference type="InterPro" id="IPR003593">
    <property type="entry name" value="AAA+_ATPase"/>
</dbReference>
<evidence type="ECO:0000256" key="5">
    <source>
        <dbReference type="ARBA" id="ARBA00022741"/>
    </source>
</evidence>
<dbReference type="FunFam" id="3.90.190.10:FF:000157">
    <property type="entry name" value="Protein-tyrosine phosphatase"/>
    <property type="match status" value="1"/>
</dbReference>
<sequence length="525" mass="56278">MDQQHSLQVQGLGASYGPRVVLAEVDFTLPQSGVTALLGPAGTGKSTLLRTLAGLNAVNPRFRSWGQVVYAAQPLRMPLSADGVQALPRLVQQHARLMRASTQDALIEKARQTEHRAPLEWRQWVTEQLQHYGFAELAQALDKSTMLLSAVQQRAVAILREAWARPAVLMVDEPTADLEGYEAFLLLDLIKQIGQQCSVLLVTHHQQHAQAAAQQMLLLAGGHIQEAAAMAVFTLRPLSAAGQQFLRTGSCAVPMPGTPLNELADDVLPPPPLPVAALAAIAEFSDLPASSAAVSEVVAPFKLEPVLPVPTSVSAPAPAPAPAPALSQPAAVAASGLYSATSYQPRTVNAAVLMEMQPLLAAENAMPASRGPNGFSWLVPGRLAGTPWPGVVHDMDADLKALNRCGVTMLITLTEKDFPQDALARNGLKNFHLPVYDHEPPTVAQMQMLLARMSVALRRGEVLAVHCLAGLGRTGTVLAAWLVREGLTAEEALRRVRLIDAQYVQSEAQEALLYEFENALLQKMA</sequence>
<dbReference type="PROSITE" id="PS50056">
    <property type="entry name" value="TYR_PHOSPHATASE_2"/>
    <property type="match status" value="1"/>
</dbReference>
<dbReference type="Pfam" id="PF00005">
    <property type="entry name" value="ABC_tran"/>
    <property type="match status" value="1"/>
</dbReference>
<dbReference type="GO" id="GO:0005524">
    <property type="term" value="F:ATP binding"/>
    <property type="evidence" value="ECO:0007669"/>
    <property type="project" value="UniProtKB-KW"/>
</dbReference>
<feature type="domain" description="Tyrosine specific protein phosphatases" evidence="9">
    <location>
        <begin position="440"/>
        <end position="511"/>
    </location>
</feature>
<evidence type="ECO:0000256" key="2">
    <source>
        <dbReference type="ARBA" id="ARBA00005417"/>
    </source>
</evidence>
<dbReference type="RefSeq" id="WP_034396442.1">
    <property type="nucleotide sequence ID" value="NZ_AWTM01000087.1"/>
</dbReference>
<dbReference type="InterPro" id="IPR020422">
    <property type="entry name" value="TYR_PHOSPHATASE_DUAL_dom"/>
</dbReference>
<dbReference type="InterPro" id="IPR050086">
    <property type="entry name" value="MetN_ABC_transporter-like"/>
</dbReference>
<protein>
    <submittedName>
        <fullName evidence="11">ABC transporter</fullName>
    </submittedName>
</protein>
<dbReference type="InterPro" id="IPR057023">
    <property type="entry name" value="PTP-SAK"/>
</dbReference>
<dbReference type="InterPro" id="IPR003439">
    <property type="entry name" value="ABC_transporter-like_ATP-bd"/>
</dbReference>
<evidence type="ECO:0000259" key="10">
    <source>
        <dbReference type="PROSITE" id="PS50893"/>
    </source>
</evidence>
<evidence type="ECO:0000256" key="8">
    <source>
        <dbReference type="ARBA" id="ARBA00023136"/>
    </source>
</evidence>
<dbReference type="Pfam" id="PF22784">
    <property type="entry name" value="PTP-SAK"/>
    <property type="match status" value="1"/>
</dbReference>
<evidence type="ECO:0000313" key="12">
    <source>
        <dbReference type="Proteomes" id="UP000029549"/>
    </source>
</evidence>
<evidence type="ECO:0000256" key="7">
    <source>
        <dbReference type="ARBA" id="ARBA00022840"/>
    </source>
</evidence>
<accession>A0A0E3CCA8</accession>
<keyword evidence="6" id="KW-0378">Hydrolase</keyword>
<dbReference type="SMART" id="SM00195">
    <property type="entry name" value="DSPc"/>
    <property type="match status" value="1"/>
</dbReference>
<evidence type="ECO:0000313" key="11">
    <source>
        <dbReference type="EMBL" id="KGH06474.1"/>
    </source>
</evidence>
<dbReference type="PROSITE" id="PS00383">
    <property type="entry name" value="TYR_PHOSPHATASE_1"/>
    <property type="match status" value="1"/>
</dbReference>
<dbReference type="Proteomes" id="UP000029549">
    <property type="component" value="Unassembled WGS sequence"/>
</dbReference>
<evidence type="ECO:0000256" key="4">
    <source>
        <dbReference type="ARBA" id="ARBA00022475"/>
    </source>
</evidence>
<keyword evidence="3" id="KW-0813">Transport</keyword>
<dbReference type="EMBL" id="AWTP01000144">
    <property type="protein sequence ID" value="KGH06474.1"/>
    <property type="molecule type" value="Genomic_DNA"/>
</dbReference>
<keyword evidence="7" id="KW-0067">ATP-binding</keyword>
<dbReference type="SUPFAM" id="SSF52799">
    <property type="entry name" value="(Phosphotyrosine protein) phosphatases II"/>
    <property type="match status" value="1"/>
</dbReference>
<dbReference type="InterPro" id="IPR027417">
    <property type="entry name" value="P-loop_NTPase"/>
</dbReference>
<dbReference type="GO" id="GO:0016791">
    <property type="term" value="F:phosphatase activity"/>
    <property type="evidence" value="ECO:0007669"/>
    <property type="project" value="UniProtKB-ARBA"/>
</dbReference>
<gene>
    <name evidence="11" type="ORF">P608_22750</name>
</gene>
<dbReference type="GO" id="GO:0005886">
    <property type="term" value="C:plasma membrane"/>
    <property type="evidence" value="ECO:0007669"/>
    <property type="project" value="UniProtKB-SubCell"/>
</dbReference>
<dbReference type="PANTHER" id="PTHR43166:SF9">
    <property type="entry name" value="GLUTAMATE_ASPARTATE IMPORT ATP-BINDING PROTEIN GLTL"/>
    <property type="match status" value="1"/>
</dbReference>
<keyword evidence="5" id="KW-0547">Nucleotide-binding</keyword>
<evidence type="ECO:0000256" key="1">
    <source>
        <dbReference type="ARBA" id="ARBA00004202"/>
    </source>
</evidence>
<dbReference type="InterPro" id="IPR029021">
    <property type="entry name" value="Prot-tyrosine_phosphatase-like"/>
</dbReference>
<keyword evidence="8" id="KW-0472">Membrane</keyword>
<feature type="domain" description="ABC transporter" evidence="10">
    <location>
        <begin position="7"/>
        <end position="246"/>
    </location>
</feature>
<dbReference type="SMART" id="SM00382">
    <property type="entry name" value="AAA"/>
    <property type="match status" value="1"/>
</dbReference>
<dbReference type="InterPro" id="IPR003595">
    <property type="entry name" value="Tyr_Pase_cat"/>
</dbReference>
<name>A0A0E3CCA8_9BURK</name>
<dbReference type="AlphaFoldDB" id="A0A0E3CCA8"/>
<dbReference type="Gene3D" id="3.40.50.300">
    <property type="entry name" value="P-loop containing nucleotide triphosphate hydrolases"/>
    <property type="match status" value="1"/>
</dbReference>
<dbReference type="SMART" id="SM00404">
    <property type="entry name" value="PTPc_motif"/>
    <property type="match status" value="1"/>
</dbReference>
<organism evidence="11 12">
    <name type="scientific">Comamonas thiooxydans</name>
    <dbReference type="NCBI Taxonomy" id="363952"/>
    <lineage>
        <taxon>Bacteria</taxon>
        <taxon>Pseudomonadati</taxon>
        <taxon>Pseudomonadota</taxon>
        <taxon>Betaproteobacteria</taxon>
        <taxon>Burkholderiales</taxon>
        <taxon>Comamonadaceae</taxon>
        <taxon>Comamonas</taxon>
    </lineage>
</organism>
<evidence type="ECO:0000256" key="6">
    <source>
        <dbReference type="ARBA" id="ARBA00022801"/>
    </source>
</evidence>
<dbReference type="SUPFAM" id="SSF52540">
    <property type="entry name" value="P-loop containing nucleoside triphosphate hydrolases"/>
    <property type="match status" value="1"/>
</dbReference>
<comment type="subcellular location">
    <subcellularLocation>
        <location evidence="1">Cell membrane</location>
        <topology evidence="1">Peripheral membrane protein</topology>
    </subcellularLocation>
</comment>
<evidence type="ECO:0000259" key="9">
    <source>
        <dbReference type="PROSITE" id="PS50056"/>
    </source>
</evidence>
<dbReference type="PANTHER" id="PTHR43166">
    <property type="entry name" value="AMINO ACID IMPORT ATP-BINDING PROTEIN"/>
    <property type="match status" value="1"/>
</dbReference>
<dbReference type="PROSITE" id="PS50893">
    <property type="entry name" value="ABC_TRANSPORTER_2"/>
    <property type="match status" value="1"/>
</dbReference>
<dbReference type="Gene3D" id="3.90.190.10">
    <property type="entry name" value="Protein tyrosine phosphatase superfamily"/>
    <property type="match status" value="1"/>
</dbReference>
<dbReference type="GO" id="GO:0016887">
    <property type="term" value="F:ATP hydrolysis activity"/>
    <property type="evidence" value="ECO:0007669"/>
    <property type="project" value="InterPro"/>
</dbReference>
<keyword evidence="4" id="KW-1003">Cell membrane</keyword>
<reference evidence="11 12" key="1">
    <citation type="submission" date="2013-09" db="EMBL/GenBank/DDBJ databases">
        <title>High correlation between genotypes and phenotypes of environmental bacteria Comamonas testosteroni strains.</title>
        <authorList>
            <person name="Liu L."/>
            <person name="Zhu W."/>
            <person name="Xia X."/>
            <person name="Xu B."/>
            <person name="Luo M."/>
            <person name="Wang G."/>
        </authorList>
    </citation>
    <scope>NUCLEOTIDE SEQUENCE [LARGE SCALE GENOMIC DNA]</scope>
    <source>
        <strain evidence="11 12">DF2</strain>
    </source>
</reference>
<keyword evidence="12" id="KW-1185">Reference proteome</keyword>
<proteinExistence type="inferred from homology"/>
<dbReference type="InterPro" id="IPR016130">
    <property type="entry name" value="Tyr_Pase_AS"/>
</dbReference>
<dbReference type="InterPro" id="IPR000387">
    <property type="entry name" value="Tyr_Pase_dom"/>
</dbReference>
<comment type="similarity">
    <text evidence="2">Belongs to the ABC transporter superfamily.</text>
</comment>
<comment type="caution">
    <text evidence="11">The sequence shown here is derived from an EMBL/GenBank/DDBJ whole genome shotgun (WGS) entry which is preliminary data.</text>
</comment>